<accession>A0A4Q2KRN8</accession>
<sequence>MATTGRWSAETDAAALRLGAHIRRLRRSRGDTLVQLAELTDLSHPFLSQLERGLAQPSLSSLRRIAVALGTSPIELVAAAEDTADSAAKPPVVEVRRAGDAAPDGPGFAEGTARMLAHSARPFHPLEYEGRNTSPGDYYVHAEDEFLYATAGPVMVDLDGEIVMLDTGDAVYYAGGVRHRWWSEAGIFRLIVVKERSRVVAAPRAAAAKRGA</sequence>
<dbReference type="AlphaFoldDB" id="A0A4Q2KRN8"/>
<evidence type="ECO:0000313" key="3">
    <source>
        <dbReference type="EMBL" id="RXZ68114.1"/>
    </source>
</evidence>
<name>A0A4Q2KRN8_9MICO</name>
<keyword evidence="1" id="KW-0238">DNA-binding</keyword>
<dbReference type="OrthoDB" id="4282897at2"/>
<evidence type="ECO:0000313" key="4">
    <source>
        <dbReference type="Proteomes" id="UP000293865"/>
    </source>
</evidence>
<dbReference type="CDD" id="cd00093">
    <property type="entry name" value="HTH_XRE"/>
    <property type="match status" value="1"/>
</dbReference>
<evidence type="ECO:0000256" key="1">
    <source>
        <dbReference type="ARBA" id="ARBA00023125"/>
    </source>
</evidence>
<reference evidence="3 4" key="1">
    <citation type="submission" date="2019-01" db="EMBL/GenBank/DDBJ databases">
        <title>Agromyces.</title>
        <authorList>
            <person name="Li J."/>
        </authorList>
    </citation>
    <scope>NUCLEOTIDE SEQUENCE [LARGE SCALE GENOMIC DNA]</scope>
    <source>
        <strain evidence="3 4">DSM 15934</strain>
    </source>
</reference>
<dbReference type="Proteomes" id="UP000293865">
    <property type="component" value="Unassembled WGS sequence"/>
</dbReference>
<dbReference type="Gene3D" id="2.60.120.10">
    <property type="entry name" value="Jelly Rolls"/>
    <property type="match status" value="1"/>
</dbReference>
<dbReference type="CDD" id="cd02209">
    <property type="entry name" value="cupin_XRE_C"/>
    <property type="match status" value="1"/>
</dbReference>
<dbReference type="InterPro" id="IPR011051">
    <property type="entry name" value="RmlC_Cupin_sf"/>
</dbReference>
<dbReference type="PROSITE" id="PS50943">
    <property type="entry name" value="HTH_CROC1"/>
    <property type="match status" value="1"/>
</dbReference>
<comment type="caution">
    <text evidence="3">The sequence shown here is derived from an EMBL/GenBank/DDBJ whole genome shotgun (WGS) entry which is preliminary data.</text>
</comment>
<feature type="domain" description="HTH cro/C1-type" evidence="2">
    <location>
        <begin position="22"/>
        <end position="76"/>
    </location>
</feature>
<dbReference type="GO" id="GO:0005829">
    <property type="term" value="C:cytosol"/>
    <property type="evidence" value="ECO:0007669"/>
    <property type="project" value="TreeGrafter"/>
</dbReference>
<proteinExistence type="predicted"/>
<organism evidence="3 4">
    <name type="scientific">Agromyces albus</name>
    <dbReference type="NCBI Taxonomy" id="205332"/>
    <lineage>
        <taxon>Bacteria</taxon>
        <taxon>Bacillati</taxon>
        <taxon>Actinomycetota</taxon>
        <taxon>Actinomycetes</taxon>
        <taxon>Micrococcales</taxon>
        <taxon>Microbacteriaceae</taxon>
        <taxon>Agromyces</taxon>
    </lineage>
</organism>
<dbReference type="InterPro" id="IPR014710">
    <property type="entry name" value="RmlC-like_jellyroll"/>
</dbReference>
<protein>
    <submittedName>
        <fullName evidence="3">XRE family transcriptional regulator</fullName>
    </submittedName>
</protein>
<gene>
    <name evidence="3" type="ORF">ESP51_14740</name>
</gene>
<dbReference type="PANTHER" id="PTHR46797:SF1">
    <property type="entry name" value="METHYLPHOSPHONATE SYNTHASE"/>
    <property type="match status" value="1"/>
</dbReference>
<dbReference type="RefSeq" id="WP_129521652.1">
    <property type="nucleotide sequence ID" value="NZ_SDPN01000032.1"/>
</dbReference>
<evidence type="ECO:0000259" key="2">
    <source>
        <dbReference type="PROSITE" id="PS50943"/>
    </source>
</evidence>
<dbReference type="SMART" id="SM00530">
    <property type="entry name" value="HTH_XRE"/>
    <property type="match status" value="1"/>
</dbReference>
<dbReference type="SUPFAM" id="SSF51182">
    <property type="entry name" value="RmlC-like cupins"/>
    <property type="match status" value="1"/>
</dbReference>
<dbReference type="Gene3D" id="1.10.260.40">
    <property type="entry name" value="lambda repressor-like DNA-binding domains"/>
    <property type="match status" value="1"/>
</dbReference>
<dbReference type="SUPFAM" id="SSF47413">
    <property type="entry name" value="lambda repressor-like DNA-binding domains"/>
    <property type="match status" value="1"/>
</dbReference>
<dbReference type="InterPro" id="IPR050807">
    <property type="entry name" value="TransReg_Diox_bact_type"/>
</dbReference>
<dbReference type="InterPro" id="IPR010982">
    <property type="entry name" value="Lambda_DNA-bd_dom_sf"/>
</dbReference>
<dbReference type="GO" id="GO:0003700">
    <property type="term" value="F:DNA-binding transcription factor activity"/>
    <property type="evidence" value="ECO:0007669"/>
    <property type="project" value="TreeGrafter"/>
</dbReference>
<keyword evidence="4" id="KW-1185">Reference proteome</keyword>
<dbReference type="Pfam" id="PF07883">
    <property type="entry name" value="Cupin_2"/>
    <property type="match status" value="1"/>
</dbReference>
<dbReference type="GO" id="GO:0003677">
    <property type="term" value="F:DNA binding"/>
    <property type="evidence" value="ECO:0007669"/>
    <property type="project" value="UniProtKB-KW"/>
</dbReference>
<dbReference type="InterPro" id="IPR001387">
    <property type="entry name" value="Cro/C1-type_HTH"/>
</dbReference>
<dbReference type="Pfam" id="PF13560">
    <property type="entry name" value="HTH_31"/>
    <property type="match status" value="1"/>
</dbReference>
<dbReference type="EMBL" id="SDPN01000032">
    <property type="protein sequence ID" value="RXZ68114.1"/>
    <property type="molecule type" value="Genomic_DNA"/>
</dbReference>
<dbReference type="PANTHER" id="PTHR46797">
    <property type="entry name" value="HTH-TYPE TRANSCRIPTIONAL REGULATOR"/>
    <property type="match status" value="1"/>
</dbReference>
<dbReference type="InterPro" id="IPR013096">
    <property type="entry name" value="Cupin_2"/>
</dbReference>